<protein>
    <submittedName>
        <fullName evidence="1">DUF2017 family protein</fullName>
    </submittedName>
</protein>
<sequence>MSDQRFTRQLSGALLARFEPIEADLLRLATRQLADMLDAGAADVQLAASDGVFGRLLPDAYRDDDEAAAEFRRFTSVNLLERKAQNAQIVLGSLGADAGEADAGAPDSADRQPVTITLDADAVQAWLRSLTDLRLTLADRLQIAPDGVVHLDGDDTPFLRELYEWLGMLQEDLVHTIDV</sequence>
<dbReference type="InterPro" id="IPR018561">
    <property type="entry name" value="AosR"/>
</dbReference>
<dbReference type="Proteomes" id="UP000297654">
    <property type="component" value="Unassembled WGS sequence"/>
</dbReference>
<gene>
    <name evidence="1" type="ORF">E3O10_15580</name>
</gene>
<dbReference type="AlphaFoldDB" id="A0A1H8GZ77"/>
<evidence type="ECO:0000313" key="2">
    <source>
        <dbReference type="Proteomes" id="UP000297654"/>
    </source>
</evidence>
<dbReference type="EMBL" id="SOFF01000044">
    <property type="protein sequence ID" value="TFB84552.1"/>
    <property type="molecule type" value="Genomic_DNA"/>
</dbReference>
<dbReference type="OrthoDB" id="3268479at2"/>
<evidence type="ECO:0000313" key="1">
    <source>
        <dbReference type="EMBL" id="TFB84552.1"/>
    </source>
</evidence>
<comment type="caution">
    <text evidence="1">The sequence shown here is derived from an EMBL/GenBank/DDBJ whole genome shotgun (WGS) entry which is preliminary data.</text>
</comment>
<dbReference type="Pfam" id="PF09438">
    <property type="entry name" value="DUF2017"/>
    <property type="match status" value="1"/>
</dbReference>
<accession>A0A1H8GZ77</accession>
<name>A0A1H8GZ77_9MICO</name>
<dbReference type="RefSeq" id="WP_092110197.1">
    <property type="nucleotide sequence ID" value="NZ_FOCN01000008.1"/>
</dbReference>
<dbReference type="STRING" id="1424661.SAMN05216281_108129"/>
<reference evidence="1 2" key="1">
    <citation type="submission" date="2019-03" db="EMBL/GenBank/DDBJ databases">
        <title>Genomics of glacier-inhabiting Cryobacterium strains.</title>
        <authorList>
            <person name="Liu Q."/>
            <person name="Xin Y.-H."/>
        </authorList>
    </citation>
    <scope>NUCLEOTIDE SEQUENCE [LARGE SCALE GENOMIC DNA]</scope>
    <source>
        <strain evidence="1 2">Hh15</strain>
    </source>
</reference>
<keyword evidence="2" id="KW-1185">Reference proteome</keyword>
<proteinExistence type="predicted"/>
<organism evidence="1 2">
    <name type="scientific">Cryobacterium luteum</name>
    <dbReference type="NCBI Taxonomy" id="1424661"/>
    <lineage>
        <taxon>Bacteria</taxon>
        <taxon>Bacillati</taxon>
        <taxon>Actinomycetota</taxon>
        <taxon>Actinomycetes</taxon>
        <taxon>Micrococcales</taxon>
        <taxon>Microbacteriaceae</taxon>
        <taxon>Cryobacterium</taxon>
    </lineage>
</organism>